<protein>
    <submittedName>
        <fullName evidence="1">Uncharacterized protein</fullName>
    </submittedName>
</protein>
<sequence>MDKWVGDPLYNTVQPRAFQTRYIIQGIATEKIDDWEKPDLRQVQIYDHTCCSYLCLMERPQKARAEVLKSLLKTM</sequence>
<gene>
    <name evidence="1" type="ORF">XELAEV_18032364mg</name>
</gene>
<accession>A0A974CPE9</accession>
<organism evidence="1 2">
    <name type="scientific">Xenopus laevis</name>
    <name type="common">African clawed frog</name>
    <dbReference type="NCBI Taxonomy" id="8355"/>
    <lineage>
        <taxon>Eukaryota</taxon>
        <taxon>Metazoa</taxon>
        <taxon>Chordata</taxon>
        <taxon>Craniata</taxon>
        <taxon>Vertebrata</taxon>
        <taxon>Euteleostomi</taxon>
        <taxon>Amphibia</taxon>
        <taxon>Batrachia</taxon>
        <taxon>Anura</taxon>
        <taxon>Pipoidea</taxon>
        <taxon>Pipidae</taxon>
        <taxon>Xenopodinae</taxon>
        <taxon>Xenopus</taxon>
        <taxon>Xenopus</taxon>
    </lineage>
</organism>
<evidence type="ECO:0000313" key="2">
    <source>
        <dbReference type="Proteomes" id="UP000694892"/>
    </source>
</evidence>
<reference evidence="2" key="1">
    <citation type="journal article" date="2016" name="Nature">
        <title>Genome evolution in the allotetraploid frog Xenopus laevis.</title>
        <authorList>
            <person name="Session A.M."/>
            <person name="Uno Y."/>
            <person name="Kwon T."/>
            <person name="Chapman J.A."/>
            <person name="Toyoda A."/>
            <person name="Takahashi S."/>
            <person name="Fukui A."/>
            <person name="Hikosaka A."/>
            <person name="Suzuki A."/>
            <person name="Kondo M."/>
            <person name="van Heeringen S.J."/>
            <person name="Quigley I."/>
            <person name="Heinz S."/>
            <person name="Ogino H."/>
            <person name="Ochi H."/>
            <person name="Hellsten U."/>
            <person name="Lyons J.B."/>
            <person name="Simakov O."/>
            <person name="Putnam N."/>
            <person name="Stites J."/>
            <person name="Kuroki Y."/>
            <person name="Tanaka T."/>
            <person name="Michiue T."/>
            <person name="Watanabe M."/>
            <person name="Bogdanovic O."/>
            <person name="Lister R."/>
            <person name="Georgiou G."/>
            <person name="Paranjpe S.S."/>
            <person name="van Kruijsbergen I."/>
            <person name="Shu S."/>
            <person name="Carlson J."/>
            <person name="Kinoshita T."/>
            <person name="Ohta Y."/>
            <person name="Mawaribuchi S."/>
            <person name="Jenkins J."/>
            <person name="Grimwood J."/>
            <person name="Schmutz J."/>
            <person name="Mitros T."/>
            <person name="Mozaffari S.V."/>
            <person name="Suzuki Y."/>
            <person name="Haramoto Y."/>
            <person name="Yamamoto T.S."/>
            <person name="Takagi C."/>
            <person name="Heald R."/>
            <person name="Miller K."/>
            <person name="Haudenschild C."/>
            <person name="Kitzman J."/>
            <person name="Nakayama T."/>
            <person name="Izutsu Y."/>
            <person name="Robert J."/>
            <person name="Fortriede J."/>
            <person name="Burns K."/>
            <person name="Lotay V."/>
            <person name="Karimi K."/>
            <person name="Yasuoka Y."/>
            <person name="Dichmann D.S."/>
            <person name="Flajnik M.F."/>
            <person name="Houston D.W."/>
            <person name="Shendure J."/>
            <person name="DuPasquier L."/>
            <person name="Vize P.D."/>
            <person name="Zorn A.M."/>
            <person name="Ito M."/>
            <person name="Marcotte E.M."/>
            <person name="Wallingford J.B."/>
            <person name="Ito Y."/>
            <person name="Asashima M."/>
            <person name="Ueno N."/>
            <person name="Matsuda Y."/>
            <person name="Veenstra G.J."/>
            <person name="Fujiyama A."/>
            <person name="Harland R.M."/>
            <person name="Taira M."/>
            <person name="Rokhsar D.S."/>
        </authorList>
    </citation>
    <scope>NUCLEOTIDE SEQUENCE [LARGE SCALE GENOMIC DNA]</scope>
    <source>
        <strain evidence="2">J</strain>
    </source>
</reference>
<evidence type="ECO:0000313" key="1">
    <source>
        <dbReference type="EMBL" id="OCT77168.1"/>
    </source>
</evidence>
<dbReference type="Proteomes" id="UP000694892">
    <property type="component" value="Chromosome 6L"/>
</dbReference>
<dbReference type="EMBL" id="CM004476">
    <property type="protein sequence ID" value="OCT77168.1"/>
    <property type="molecule type" value="Genomic_DNA"/>
</dbReference>
<name>A0A974CPE9_XENLA</name>
<dbReference type="AlphaFoldDB" id="A0A974CPE9"/>
<proteinExistence type="predicted"/>